<dbReference type="AlphaFoldDB" id="A0A380E0G0"/>
<accession>A0A380E0G0</accession>
<evidence type="ECO:0000313" key="1">
    <source>
        <dbReference type="EMBL" id="SUK87863.1"/>
    </source>
</evidence>
<gene>
    <name evidence="1" type="ORF">NCTC5664_02942</name>
</gene>
<organism evidence="1 2">
    <name type="scientific">Staphylococcus aureus</name>
    <dbReference type="NCBI Taxonomy" id="1280"/>
    <lineage>
        <taxon>Bacteria</taxon>
        <taxon>Bacillati</taxon>
        <taxon>Bacillota</taxon>
        <taxon>Bacilli</taxon>
        <taxon>Bacillales</taxon>
        <taxon>Staphylococcaceae</taxon>
        <taxon>Staphylococcus</taxon>
    </lineage>
</organism>
<name>A0A380E0G0_STAAU</name>
<reference evidence="1 2" key="1">
    <citation type="submission" date="2018-06" db="EMBL/GenBank/DDBJ databases">
        <authorList>
            <consortium name="Pathogen Informatics"/>
            <person name="Doyle S."/>
        </authorList>
    </citation>
    <scope>NUCLEOTIDE SEQUENCE [LARGE SCALE GENOMIC DNA]</scope>
    <source>
        <strain evidence="1 2">NCTC5664</strain>
    </source>
</reference>
<protein>
    <submittedName>
        <fullName evidence="1">TPR domain protein</fullName>
    </submittedName>
</protein>
<dbReference type="EMBL" id="UHAQ01000003">
    <property type="protein sequence ID" value="SUK87863.1"/>
    <property type="molecule type" value="Genomic_DNA"/>
</dbReference>
<proteinExistence type="predicted"/>
<evidence type="ECO:0000313" key="2">
    <source>
        <dbReference type="Proteomes" id="UP000254502"/>
    </source>
</evidence>
<dbReference type="Proteomes" id="UP000254502">
    <property type="component" value="Unassembled WGS sequence"/>
</dbReference>
<sequence length="82" mass="9686">MLTLYHNELFVSENDLMVAWINQGELIIAEKVDLTDVEPYIGAFIYLYFKNQPRNVTKKQITTWLGITQYKLNKMIEFLLSI</sequence>